<dbReference type="Proteomes" id="UP001220395">
    <property type="component" value="Chromosome"/>
</dbReference>
<proteinExistence type="inferred from homology"/>
<comment type="subcellular location">
    <subcellularLocation>
        <location evidence="6">Cytoplasm</location>
    </subcellularLocation>
</comment>
<dbReference type="SUPFAM" id="SSF52402">
    <property type="entry name" value="Adenine nucleotide alpha hydrolases-like"/>
    <property type="match status" value="1"/>
</dbReference>
<evidence type="ECO:0000256" key="6">
    <source>
        <dbReference type="HAMAP-Rule" id="MF_01161"/>
    </source>
</evidence>
<keyword evidence="1 6" id="KW-0436">Ligase</keyword>
<keyword evidence="10" id="KW-1185">Reference proteome</keyword>
<organism evidence="9 10">
    <name type="scientific">Sphingomonas naphthae</name>
    <dbReference type="NCBI Taxonomy" id="1813468"/>
    <lineage>
        <taxon>Bacteria</taxon>
        <taxon>Pseudomonadati</taxon>
        <taxon>Pseudomonadota</taxon>
        <taxon>Alphaproteobacteria</taxon>
        <taxon>Sphingomonadales</taxon>
        <taxon>Sphingomonadaceae</taxon>
        <taxon>Sphingomonas</taxon>
    </lineage>
</organism>
<evidence type="ECO:0000256" key="1">
    <source>
        <dbReference type="ARBA" id="ARBA00022598"/>
    </source>
</evidence>
<evidence type="ECO:0000256" key="5">
    <source>
        <dbReference type="ARBA" id="ARBA00048539"/>
    </source>
</evidence>
<keyword evidence="3 6" id="KW-0547">Nucleotide-binding</keyword>
<dbReference type="PANTHER" id="PTHR43033">
    <property type="entry name" value="TRNA(ILE)-LYSIDINE SYNTHASE-RELATED"/>
    <property type="match status" value="1"/>
</dbReference>
<dbReference type="Pfam" id="PF01171">
    <property type="entry name" value="ATP_bind_3"/>
    <property type="match status" value="1"/>
</dbReference>
<keyword evidence="4 6" id="KW-0067">ATP-binding</keyword>
<protein>
    <recommendedName>
        <fullName evidence="6">tRNA(Ile)-lysidine synthase</fullName>
        <ecNumber evidence="6">6.3.4.19</ecNumber>
    </recommendedName>
    <alternativeName>
        <fullName evidence="6">tRNA(Ile)-2-lysyl-cytidine synthase</fullName>
    </alternativeName>
    <alternativeName>
        <fullName evidence="6">tRNA(Ile)-lysidine synthetase</fullName>
    </alternativeName>
</protein>
<dbReference type="InterPro" id="IPR012094">
    <property type="entry name" value="tRNA_Ile_lys_synt"/>
</dbReference>
<evidence type="ECO:0000256" key="2">
    <source>
        <dbReference type="ARBA" id="ARBA00022694"/>
    </source>
</evidence>
<dbReference type="InterPro" id="IPR012795">
    <property type="entry name" value="tRNA_Ile_lys_synt_N"/>
</dbReference>
<dbReference type="EC" id="6.3.4.19" evidence="6"/>
<comment type="function">
    <text evidence="6">Ligates lysine onto the cytidine present at position 34 of the AUA codon-specific tRNA(Ile) that contains the anticodon CAU, in an ATP-dependent manner. Cytidine is converted to lysidine, thus changing the amino acid specificity of the tRNA from methionine to isoleucine.</text>
</comment>
<comment type="similarity">
    <text evidence="6">Belongs to the tRNA(Ile)-lysidine synthase family.</text>
</comment>
<dbReference type="Gene3D" id="3.40.50.620">
    <property type="entry name" value="HUPs"/>
    <property type="match status" value="1"/>
</dbReference>
<feature type="domain" description="tRNA(Ile)-lysidine/2-thiocytidine synthase N-terminal" evidence="8">
    <location>
        <begin position="64"/>
        <end position="238"/>
    </location>
</feature>
<dbReference type="InterPro" id="IPR014729">
    <property type="entry name" value="Rossmann-like_a/b/a_fold"/>
</dbReference>
<feature type="region of interest" description="Disordered" evidence="7">
    <location>
        <begin position="20"/>
        <end position="54"/>
    </location>
</feature>
<evidence type="ECO:0000256" key="4">
    <source>
        <dbReference type="ARBA" id="ARBA00022840"/>
    </source>
</evidence>
<accession>A0ABY7THV4</accession>
<evidence type="ECO:0000259" key="8">
    <source>
        <dbReference type="Pfam" id="PF01171"/>
    </source>
</evidence>
<sequence length="356" mass="37440">MIPPPDDRLVARFRGDFQSVRRPTLTRHPSESWGLSPPGERVGAGDPSFRWDDDGGEWDDGRKLALAVSGGPDSLALLLLAAHAFPGRVIAATVDHGLRAEAATEATAVAAICAGLAVPHITLSVTVAPGASVQAAARRARYAALEGWAVAAGATVLLTAHHLDDQAETILMRVARGAGIAGLAGIRPVRPLGRIILARPLLGWTKADLVAIAAAAGLASADDPSNRDPRFDRARARQLIAATPWLAPARLAALAPRSVEIEEALAYAAQAAEVRITCDNDGAIRLDPTGLPREITRRLLLAAIALADPESSPPRGPALDRLLNALVQSKIATLGRLRFAPGPPWRISRVPPHRSN</sequence>
<keyword evidence="2 6" id="KW-0819">tRNA processing</keyword>
<name>A0ABY7THV4_9SPHN</name>
<dbReference type="CDD" id="cd01992">
    <property type="entry name" value="TilS_N"/>
    <property type="match status" value="1"/>
</dbReference>
<gene>
    <name evidence="6 9" type="primary">tilS</name>
    <name evidence="9" type="ORF">PQ455_09605</name>
</gene>
<dbReference type="EMBL" id="CP117411">
    <property type="protein sequence ID" value="WCT71909.1"/>
    <property type="molecule type" value="Genomic_DNA"/>
</dbReference>
<dbReference type="PANTHER" id="PTHR43033:SF1">
    <property type="entry name" value="TRNA(ILE)-LYSIDINE SYNTHASE-RELATED"/>
    <property type="match status" value="1"/>
</dbReference>
<dbReference type="RefSeq" id="WP_273685856.1">
    <property type="nucleotide sequence ID" value="NZ_CP117411.1"/>
</dbReference>
<comment type="catalytic activity">
    <reaction evidence="5 6">
        <text>cytidine(34) in tRNA(Ile2) + L-lysine + ATP = lysidine(34) in tRNA(Ile2) + AMP + diphosphate + H(+)</text>
        <dbReference type="Rhea" id="RHEA:43744"/>
        <dbReference type="Rhea" id="RHEA-COMP:10625"/>
        <dbReference type="Rhea" id="RHEA-COMP:10670"/>
        <dbReference type="ChEBI" id="CHEBI:15378"/>
        <dbReference type="ChEBI" id="CHEBI:30616"/>
        <dbReference type="ChEBI" id="CHEBI:32551"/>
        <dbReference type="ChEBI" id="CHEBI:33019"/>
        <dbReference type="ChEBI" id="CHEBI:82748"/>
        <dbReference type="ChEBI" id="CHEBI:83665"/>
        <dbReference type="ChEBI" id="CHEBI:456215"/>
        <dbReference type="EC" id="6.3.4.19"/>
    </reaction>
</comment>
<evidence type="ECO:0000256" key="7">
    <source>
        <dbReference type="SAM" id="MobiDB-lite"/>
    </source>
</evidence>
<evidence type="ECO:0000313" key="9">
    <source>
        <dbReference type="EMBL" id="WCT71909.1"/>
    </source>
</evidence>
<keyword evidence="6" id="KW-0963">Cytoplasm</keyword>
<evidence type="ECO:0000256" key="3">
    <source>
        <dbReference type="ARBA" id="ARBA00022741"/>
    </source>
</evidence>
<evidence type="ECO:0000313" key="10">
    <source>
        <dbReference type="Proteomes" id="UP001220395"/>
    </source>
</evidence>
<dbReference type="GO" id="GO:0032267">
    <property type="term" value="F:tRNA(Ile)-lysidine synthase activity"/>
    <property type="evidence" value="ECO:0007669"/>
    <property type="project" value="UniProtKB-EC"/>
</dbReference>
<reference evidence="9 10" key="1">
    <citation type="submission" date="2023-02" db="EMBL/GenBank/DDBJ databases">
        <title>Genome sequence of Sphingomonas naphthae.</title>
        <authorList>
            <person name="Kim S."/>
            <person name="Heo J."/>
            <person name="Kwon S.-W."/>
        </authorList>
    </citation>
    <scope>NUCLEOTIDE SEQUENCE [LARGE SCALE GENOMIC DNA]</scope>
    <source>
        <strain evidence="9 10">KACC 18716</strain>
    </source>
</reference>
<dbReference type="InterPro" id="IPR011063">
    <property type="entry name" value="TilS/TtcA_N"/>
</dbReference>
<dbReference type="NCBIfam" id="TIGR02432">
    <property type="entry name" value="lysidine_TilS_N"/>
    <property type="match status" value="1"/>
</dbReference>
<feature type="binding site" evidence="6">
    <location>
        <begin position="69"/>
        <end position="74"/>
    </location>
    <ligand>
        <name>ATP</name>
        <dbReference type="ChEBI" id="CHEBI:30616"/>
    </ligand>
</feature>
<comment type="domain">
    <text evidence="6">The N-terminal region contains the highly conserved SGGXDS motif, predicted to be a P-loop motif involved in ATP binding.</text>
</comment>
<dbReference type="HAMAP" id="MF_01161">
    <property type="entry name" value="tRNA_Ile_lys_synt"/>
    <property type="match status" value="1"/>
</dbReference>